<keyword evidence="1" id="KW-0175">Coiled coil</keyword>
<name>L8WGC3_THACA</name>
<feature type="compositionally biased region" description="Low complexity" evidence="2">
    <location>
        <begin position="388"/>
        <end position="399"/>
    </location>
</feature>
<reference evidence="3 4" key="1">
    <citation type="journal article" date="2013" name="Nat. Commun.">
        <title>The evolution and pathogenic mechanisms of the rice sheath blight pathogen.</title>
        <authorList>
            <person name="Zheng A."/>
            <person name="Lin R."/>
            <person name="Xu L."/>
            <person name="Qin P."/>
            <person name="Tang C."/>
            <person name="Ai P."/>
            <person name="Zhang D."/>
            <person name="Liu Y."/>
            <person name="Sun Z."/>
            <person name="Feng H."/>
            <person name="Wang Y."/>
            <person name="Chen Y."/>
            <person name="Liang X."/>
            <person name="Fu R."/>
            <person name="Li Q."/>
            <person name="Zhang J."/>
            <person name="Yu X."/>
            <person name="Xie Z."/>
            <person name="Ding L."/>
            <person name="Guan P."/>
            <person name="Tang J."/>
            <person name="Liang Y."/>
            <person name="Wang S."/>
            <person name="Deng Q."/>
            <person name="Li S."/>
            <person name="Zhu J."/>
            <person name="Wang L."/>
            <person name="Liu H."/>
            <person name="Li P."/>
        </authorList>
    </citation>
    <scope>NUCLEOTIDE SEQUENCE [LARGE SCALE GENOMIC DNA]</scope>
    <source>
        <strain evidence="4">AG-1 IA</strain>
    </source>
</reference>
<proteinExistence type="predicted"/>
<dbReference type="EMBL" id="AFRT01002904">
    <property type="protein sequence ID" value="ELU37020.1"/>
    <property type="molecule type" value="Genomic_DNA"/>
</dbReference>
<feature type="region of interest" description="Disordered" evidence="2">
    <location>
        <begin position="687"/>
        <end position="718"/>
    </location>
</feature>
<evidence type="ECO:0000313" key="4">
    <source>
        <dbReference type="Proteomes" id="UP000011668"/>
    </source>
</evidence>
<feature type="compositionally biased region" description="Polar residues" evidence="2">
    <location>
        <begin position="400"/>
        <end position="438"/>
    </location>
</feature>
<protein>
    <submittedName>
        <fullName evidence="3">Uncharacterized protein</fullName>
    </submittedName>
</protein>
<gene>
    <name evidence="3" type="ORF">AG1IA_08959</name>
</gene>
<dbReference type="Proteomes" id="UP000011668">
    <property type="component" value="Unassembled WGS sequence"/>
</dbReference>
<feature type="coiled-coil region" evidence="1">
    <location>
        <begin position="465"/>
        <end position="653"/>
    </location>
</feature>
<dbReference type="OrthoDB" id="432685at2759"/>
<organism evidence="3 4">
    <name type="scientific">Thanatephorus cucumeris (strain AG1-IA)</name>
    <name type="common">Rice sheath blight fungus</name>
    <name type="synonym">Rhizoctonia solani</name>
    <dbReference type="NCBI Taxonomy" id="983506"/>
    <lineage>
        <taxon>Eukaryota</taxon>
        <taxon>Fungi</taxon>
        <taxon>Dikarya</taxon>
        <taxon>Basidiomycota</taxon>
        <taxon>Agaricomycotina</taxon>
        <taxon>Agaricomycetes</taxon>
        <taxon>Cantharellales</taxon>
        <taxon>Ceratobasidiaceae</taxon>
        <taxon>Rhizoctonia</taxon>
        <taxon>Rhizoctonia solani AG-1</taxon>
    </lineage>
</organism>
<dbReference type="AlphaFoldDB" id="L8WGC3"/>
<feature type="region of interest" description="Disordered" evidence="2">
    <location>
        <begin position="236"/>
        <end position="463"/>
    </location>
</feature>
<feature type="compositionally biased region" description="Low complexity" evidence="2">
    <location>
        <begin position="366"/>
        <end position="380"/>
    </location>
</feature>
<keyword evidence="4" id="KW-1185">Reference proteome</keyword>
<evidence type="ECO:0000313" key="3">
    <source>
        <dbReference type="EMBL" id="ELU37020.1"/>
    </source>
</evidence>
<feature type="region of interest" description="Disordered" evidence="2">
    <location>
        <begin position="913"/>
        <end position="965"/>
    </location>
</feature>
<dbReference type="HOGENOM" id="CLU_007283_0_0_1"/>
<feature type="compositionally biased region" description="Low complexity" evidence="2">
    <location>
        <begin position="284"/>
        <end position="293"/>
    </location>
</feature>
<evidence type="ECO:0000256" key="2">
    <source>
        <dbReference type="SAM" id="MobiDB-lite"/>
    </source>
</evidence>
<sequence length="1164" mass="128372">MCTVLNSLREVLGLGTTTLASFNTNMLRSSILACYLTRRTLRNLGYWSDTVIIDQDNIGLDYNGYPADKKNLFRACGSTADRSGTTKFSSASNKVLVHVLALFIWKANQCQNVSEGPGRPGLGPYRLLTTRPLRIQFCWLTLFGWVQETGRNQASLADIEGQLTSVFEANPSAVRNADGVSVIPGDELPKVMAELSSQYGVVLMSTEEVEALKQFLVANPGVEVTPKHLLDLAARSAPVPDDQPPSPPNEDPRSDSSGASSPDADHLKGRGEIGTPQRHHPLSRKSSSMSLRSNTPGRGGPPSPFDSQLRQRSVPLSNQAPSSWNRKPLPASKRRKSDAGSTSGNRSSSDNESSPAISRSSRRKSAPLSSPWMSSSTSLPFPASPYNSSTLSPETSFSSARRSQSFDQSLSQTLVDDFPTNPQNPKASPNPVLQFSSDSDTEPEDGDEDENTHRYVRQALSSDASLQAQDVVEALQKTNAELTRKAAESERRMQNRLAERETEIAELEQQLDDLKTELSTSRREEKELRIKERGNMTQLATFESEIQKLQKSLEHHKVQYSNMQKQYQEQCTETERMRNVLRRREQDIKDADDRGFVHEAEAQKWAREREALEKSIETLEVELSVTRHASNELDEQKQENLLLKETIDRLRFDLDALRAGMTSSVGGLNQGQGILSMSLANEIREGFERREREERENNRDDDETDAEVTVEDGEGSEDGYIETTVTTTRKRTGKPKPGTRLLEGTLREYADAETQHDPSEFVKSSSTQHDASWVVSSMGVQHDAAAFTTTAGVQYDRELCTSSEGVQYDSSLHTSSEGVQYDRTLFSSTAQVQYDSKLFTSSEGVQHQEKEFSTQAGVQHDETQFVSATGVQHDAAVGSVGAEVQTEERVVKAVEVETELDVRHAEVGTEVEVKHTEAATEPETEPERTMCEAQTQTEDDTKLSVSSPVPSDLPPPYAQSSRETEAGVLKKWHAGLAERASTSGEPSSSQVREDWAALKRSVGVECGVIDRIVEGKGVVDLVEDDGEEVTEWVRVPVRGNRRGLFNVYNTYIVRRGDGWWTSVLTQAVVGIGFWAVVLLIGGPRLTPFEVPTYTDRATWSAYNNYAGAFGEGLVGRSVDNPVWVAVERLLVGAAVRVGPGLPTQFAPSPPLSFVPGFFHDAITV</sequence>
<feature type="compositionally biased region" description="Low complexity" evidence="2">
    <location>
        <begin position="339"/>
        <end position="354"/>
    </location>
</feature>
<feature type="compositionally biased region" description="Acidic residues" evidence="2">
    <location>
        <begin position="699"/>
        <end position="718"/>
    </location>
</feature>
<comment type="caution">
    <text evidence="3">The sequence shown here is derived from an EMBL/GenBank/DDBJ whole genome shotgun (WGS) entry which is preliminary data.</text>
</comment>
<dbReference type="STRING" id="983506.L8WGC3"/>
<accession>L8WGC3</accession>
<feature type="compositionally biased region" description="Acidic residues" evidence="2">
    <location>
        <begin position="439"/>
        <end position="450"/>
    </location>
</feature>
<evidence type="ECO:0000256" key="1">
    <source>
        <dbReference type="SAM" id="Coils"/>
    </source>
</evidence>
<feature type="compositionally biased region" description="Basic and acidic residues" evidence="2">
    <location>
        <begin position="687"/>
        <end position="698"/>
    </location>
</feature>
<dbReference type="OMA" id="FEACENP"/>
<feature type="compositionally biased region" description="Polar residues" evidence="2">
    <location>
        <begin position="305"/>
        <end position="325"/>
    </location>
</feature>